<dbReference type="Proteomes" id="UP000322214">
    <property type="component" value="Chromosome"/>
</dbReference>
<dbReference type="KEGG" id="mff:MFFC18_08560"/>
<accession>A0A5B9P448</accession>
<evidence type="ECO:0000313" key="1">
    <source>
        <dbReference type="EMBL" id="QEG21004.1"/>
    </source>
</evidence>
<protein>
    <submittedName>
        <fullName evidence="1">Uncharacterized protein</fullName>
    </submittedName>
</protein>
<proteinExistence type="predicted"/>
<reference evidence="1 2" key="1">
    <citation type="submission" date="2019-08" db="EMBL/GenBank/DDBJ databases">
        <title>Deep-cultivation of Planctomycetes and their phenomic and genomic characterization uncovers novel biology.</title>
        <authorList>
            <person name="Wiegand S."/>
            <person name="Jogler M."/>
            <person name="Boedeker C."/>
            <person name="Pinto D."/>
            <person name="Vollmers J."/>
            <person name="Rivas-Marin E."/>
            <person name="Kohn T."/>
            <person name="Peeters S.H."/>
            <person name="Heuer A."/>
            <person name="Rast P."/>
            <person name="Oberbeckmann S."/>
            <person name="Bunk B."/>
            <person name="Jeske O."/>
            <person name="Meyerdierks A."/>
            <person name="Storesund J.E."/>
            <person name="Kallscheuer N."/>
            <person name="Luecker S."/>
            <person name="Lage O.M."/>
            <person name="Pohl T."/>
            <person name="Merkel B.J."/>
            <person name="Hornburger P."/>
            <person name="Mueller R.-W."/>
            <person name="Bruemmer F."/>
            <person name="Labrenz M."/>
            <person name="Spormann A.M."/>
            <person name="Op den Camp H."/>
            <person name="Overmann J."/>
            <person name="Amann R."/>
            <person name="Jetten M.S.M."/>
            <person name="Mascher T."/>
            <person name="Medema M.H."/>
            <person name="Devos D.P."/>
            <person name="Kaster A.-K."/>
            <person name="Ovreas L."/>
            <person name="Rohde M."/>
            <person name="Galperin M.Y."/>
            <person name="Jogler C."/>
        </authorList>
    </citation>
    <scope>NUCLEOTIDE SEQUENCE [LARGE SCALE GENOMIC DNA]</scope>
    <source>
        <strain evidence="1 2">FC18</strain>
    </source>
</reference>
<gene>
    <name evidence="1" type="ORF">MFFC18_08560</name>
</gene>
<evidence type="ECO:0000313" key="2">
    <source>
        <dbReference type="Proteomes" id="UP000322214"/>
    </source>
</evidence>
<dbReference type="EMBL" id="CP042912">
    <property type="protein sequence ID" value="QEG21004.1"/>
    <property type="molecule type" value="Genomic_DNA"/>
</dbReference>
<organism evidence="1 2">
    <name type="scientific">Mariniblastus fucicola</name>
    <dbReference type="NCBI Taxonomy" id="980251"/>
    <lineage>
        <taxon>Bacteria</taxon>
        <taxon>Pseudomonadati</taxon>
        <taxon>Planctomycetota</taxon>
        <taxon>Planctomycetia</taxon>
        <taxon>Pirellulales</taxon>
        <taxon>Pirellulaceae</taxon>
        <taxon>Mariniblastus</taxon>
    </lineage>
</organism>
<dbReference type="AlphaFoldDB" id="A0A5B9P448"/>
<name>A0A5B9P448_9BACT</name>
<sequence length="36" mass="4060">MAIYVGFLKNLYATEMPGETYLHNVIDSVPKNEDGE</sequence>
<keyword evidence="2" id="KW-1185">Reference proteome</keyword>